<keyword evidence="1" id="KW-0812">Transmembrane</keyword>
<protein>
    <submittedName>
        <fullName evidence="2">Uncharacterized protein</fullName>
    </submittedName>
</protein>
<dbReference type="PANTHER" id="PTHR34005">
    <property type="entry name" value="PROTEIN CBG15054-RELATED"/>
    <property type="match status" value="1"/>
</dbReference>
<reference evidence="2 3" key="1">
    <citation type="submission" date="2022-04" db="EMBL/GenBank/DDBJ databases">
        <title>Chromosome-level reference genomes for two strains of Caenorhabditis briggsae: an improved platform for comparative genomics.</title>
        <authorList>
            <person name="Stevens L."/>
            <person name="Andersen E."/>
        </authorList>
    </citation>
    <scope>NUCLEOTIDE SEQUENCE [LARGE SCALE GENOMIC DNA]</scope>
    <source>
        <strain evidence="2">VX34</strain>
        <tissue evidence="2">Whole-organism</tissue>
    </source>
</reference>
<proteinExistence type="predicted"/>
<gene>
    <name evidence="2" type="ORF">L5515_002170</name>
</gene>
<organism evidence="2 3">
    <name type="scientific">Caenorhabditis briggsae</name>
    <dbReference type="NCBI Taxonomy" id="6238"/>
    <lineage>
        <taxon>Eukaryota</taxon>
        <taxon>Metazoa</taxon>
        <taxon>Ecdysozoa</taxon>
        <taxon>Nematoda</taxon>
        <taxon>Chromadorea</taxon>
        <taxon>Rhabditida</taxon>
        <taxon>Rhabditina</taxon>
        <taxon>Rhabditomorpha</taxon>
        <taxon>Rhabditoidea</taxon>
        <taxon>Rhabditidae</taxon>
        <taxon>Peloderinae</taxon>
        <taxon>Caenorhabditis</taxon>
    </lineage>
</organism>
<accession>A0AAE9E523</accession>
<evidence type="ECO:0000256" key="1">
    <source>
        <dbReference type="SAM" id="Phobius"/>
    </source>
</evidence>
<keyword evidence="3" id="KW-1185">Reference proteome</keyword>
<dbReference type="Proteomes" id="UP000829354">
    <property type="component" value="Chromosome I"/>
</dbReference>
<feature type="transmembrane region" description="Helical" evidence="1">
    <location>
        <begin position="26"/>
        <end position="51"/>
    </location>
</feature>
<dbReference type="EMBL" id="CP092620">
    <property type="protein sequence ID" value="UMM14324.1"/>
    <property type="molecule type" value="Genomic_DNA"/>
</dbReference>
<keyword evidence="1" id="KW-0472">Membrane</keyword>
<dbReference type="PANTHER" id="PTHR34005:SF1">
    <property type="entry name" value="PROTEIN CBG15054"/>
    <property type="match status" value="1"/>
</dbReference>
<evidence type="ECO:0000313" key="2">
    <source>
        <dbReference type="EMBL" id="UMM14324.1"/>
    </source>
</evidence>
<evidence type="ECO:0000313" key="3">
    <source>
        <dbReference type="Proteomes" id="UP000829354"/>
    </source>
</evidence>
<keyword evidence="1" id="KW-1133">Transmembrane helix</keyword>
<name>A0AAE9E523_CAEBR</name>
<sequence length="532" mass="61504">MNDPLELHFLNYSIIHTNRRPPSFKAFGVFFGTLTVYLIGAFIISGLANYVSQWWTSKRVGKVTRTPWIPKNLCEYNLTSNGTIPEARIYCGTPKGYNLCNRKIIHLIKIIYNLRTLNNYPIPKNTQLISIKMKGFEHGEAPHEFIPILGYFQGRHGSIPFKGPSPGSFFTYQMFGENRVQVTSYVEDGVSYVAGFCIYIEKQSLWGVNFRVDLFKKILKSRRYWTRRQETSSFTFVRSSHLHCLLPNDRKTETMIGNLDWTSFDSTEVGTMYYADNNLWNALVSILLGFAFFLLVASVTIGTNLLYDWHTSKESGPMKTKPFCQDYHDYLKEYENLKNVPEARMYFLADKCQMSNLSTKKLSSLMAIIFKNDNPEVPKHARVISIKMAGFKYGNECHDFEPINGRAPGSEYCYKTFGNNRIQGTFYKENDVYYLAGFCIYVKNEFVMGFNFREDDVRWLLGGTPYPARTRGIRNTKSEMELTKRIMELKIEENPKNEEKGTLWVYLPSQPCRGSQECSRSTNKNESLFAIV</sequence>
<dbReference type="AlphaFoldDB" id="A0AAE9E523"/>
<feature type="transmembrane region" description="Helical" evidence="1">
    <location>
        <begin position="282"/>
        <end position="307"/>
    </location>
</feature>